<dbReference type="AlphaFoldDB" id="A0A2W5NVU4"/>
<sequence>MTFSLSRPAPLPFARTTAARAFSLRPAAALASRLLGQARPDIAKAAAERWQIAPGTSSHIRPAKALPGQLERITGAEFGSIGEVVRHFKGDFEARQGPTLGYRLRNALLHDGVLYAGGALRHLRRRTTFSPAALVPREEARMALFESWLGNRWFGNWLSDDCLTYRLAESAGIPYATRRQDGHMPEYERALDMLPARGTSGFFRELILFDDGAHNEHKRQRAEAMRRRLIRGPIERHPGVFLLRGRSGDARVLLNERRIAEHLAARRGFQVLDPSHAPLDEIARACGGAKVVAGVEGSHLVHGLVTMPPDGCALVIQPPLRAVSALKLLTDRQGQGYALVVGEGTNHAFTANIDEIERTLDLV</sequence>
<feature type="domain" description="Glycosyltransferase 61 catalytic" evidence="1">
    <location>
        <begin position="186"/>
        <end position="311"/>
    </location>
</feature>
<dbReference type="Pfam" id="PF04577">
    <property type="entry name" value="Glyco_transf_61"/>
    <property type="match status" value="1"/>
</dbReference>
<proteinExistence type="predicted"/>
<dbReference type="EMBL" id="QFPX01000001">
    <property type="protein sequence ID" value="PZQ57741.1"/>
    <property type="molecule type" value="Genomic_DNA"/>
</dbReference>
<protein>
    <submittedName>
        <fullName evidence="2">Glycosyltransferase family 61 protein</fullName>
    </submittedName>
</protein>
<accession>A0A2W5NVU4</accession>
<evidence type="ECO:0000313" key="2">
    <source>
        <dbReference type="EMBL" id="PZQ57741.1"/>
    </source>
</evidence>
<evidence type="ECO:0000259" key="1">
    <source>
        <dbReference type="Pfam" id="PF04577"/>
    </source>
</evidence>
<evidence type="ECO:0000313" key="3">
    <source>
        <dbReference type="Proteomes" id="UP000249082"/>
    </source>
</evidence>
<reference evidence="2 3" key="1">
    <citation type="submission" date="2017-08" db="EMBL/GenBank/DDBJ databases">
        <title>Infants hospitalized years apart are colonized by the same room-sourced microbial strains.</title>
        <authorList>
            <person name="Brooks B."/>
            <person name="Olm M.R."/>
            <person name="Firek B.A."/>
            <person name="Baker R."/>
            <person name="Thomas B.C."/>
            <person name="Morowitz M.J."/>
            <person name="Banfield J.F."/>
        </authorList>
    </citation>
    <scope>NUCLEOTIDE SEQUENCE [LARGE SCALE GENOMIC DNA]</scope>
    <source>
        <strain evidence="2">S2_005_002_R2_33</strain>
    </source>
</reference>
<dbReference type="GO" id="GO:0016757">
    <property type="term" value="F:glycosyltransferase activity"/>
    <property type="evidence" value="ECO:0007669"/>
    <property type="project" value="InterPro"/>
</dbReference>
<organism evidence="2 3">
    <name type="scientific">Novosphingobium pentaromativorans</name>
    <dbReference type="NCBI Taxonomy" id="205844"/>
    <lineage>
        <taxon>Bacteria</taxon>
        <taxon>Pseudomonadati</taxon>
        <taxon>Pseudomonadota</taxon>
        <taxon>Alphaproteobacteria</taxon>
        <taxon>Sphingomonadales</taxon>
        <taxon>Sphingomonadaceae</taxon>
        <taxon>Novosphingobium</taxon>
    </lineage>
</organism>
<keyword evidence="2" id="KW-0808">Transferase</keyword>
<dbReference type="Proteomes" id="UP000249082">
    <property type="component" value="Unassembled WGS sequence"/>
</dbReference>
<name>A0A2W5NVU4_9SPHN</name>
<comment type="caution">
    <text evidence="2">The sequence shown here is derived from an EMBL/GenBank/DDBJ whole genome shotgun (WGS) entry which is preliminary data.</text>
</comment>
<gene>
    <name evidence="2" type="ORF">DI555_01700</name>
</gene>
<dbReference type="InterPro" id="IPR049625">
    <property type="entry name" value="Glyco_transf_61_cat"/>
</dbReference>